<evidence type="ECO:0000313" key="1">
    <source>
        <dbReference type="EMBL" id="MDS0223715.1"/>
    </source>
</evidence>
<protein>
    <recommendedName>
        <fullName evidence="3">Halobacterial output domain-containing protein</fullName>
    </recommendedName>
</protein>
<accession>A0AAE4JJH5</accession>
<keyword evidence="2" id="KW-1185">Reference proteome</keyword>
<sequence>MMNEGRPVVNYDPDNDDYYTEIEPGKTKPTIAIICLFDALDAYEDIDIPQLYHLLNPDALSTLLISHNRKEVAGTLTLEYTAGDFHLTISCSDGTADIRLRTNDALEDPDDPA</sequence>
<dbReference type="Proteomes" id="UP001253439">
    <property type="component" value="Unassembled WGS sequence"/>
</dbReference>
<comment type="caution">
    <text evidence="1">The sequence shown here is derived from an EMBL/GenBank/DDBJ whole genome shotgun (WGS) entry which is preliminary data.</text>
</comment>
<gene>
    <name evidence="1" type="ORF">NDI54_20440</name>
</gene>
<dbReference type="EMBL" id="JAMQOM010000022">
    <property type="protein sequence ID" value="MDS0223715.1"/>
    <property type="molecule type" value="Genomic_DNA"/>
</dbReference>
<organism evidence="1 2">
    <name type="scientific">Haloarcula terrestris</name>
    <dbReference type="NCBI Taxonomy" id="2950533"/>
    <lineage>
        <taxon>Archaea</taxon>
        <taxon>Methanobacteriati</taxon>
        <taxon>Methanobacteriota</taxon>
        <taxon>Stenosarchaea group</taxon>
        <taxon>Halobacteria</taxon>
        <taxon>Halobacteriales</taxon>
        <taxon>Haloarculaceae</taxon>
        <taxon>Haloarcula</taxon>
    </lineage>
</organism>
<evidence type="ECO:0000313" key="2">
    <source>
        <dbReference type="Proteomes" id="UP001253439"/>
    </source>
</evidence>
<reference evidence="1 2" key="1">
    <citation type="submission" date="2022-06" db="EMBL/GenBank/DDBJ databases">
        <title>Haloarcula sp. a new haloarchaeum isolate from saline soil.</title>
        <authorList>
            <person name="Strakova D."/>
            <person name="Galisteo C."/>
            <person name="Sanchez-Porro C."/>
            <person name="Ventosa A."/>
        </authorList>
    </citation>
    <scope>NUCLEOTIDE SEQUENCE [LARGE SCALE GENOMIC DNA]</scope>
    <source>
        <strain evidence="1 2">S1AR25-5A</strain>
    </source>
</reference>
<dbReference type="AlphaFoldDB" id="A0AAE4JJH5"/>
<name>A0AAE4JJH5_9EURY</name>
<dbReference type="RefSeq" id="WP_310898205.1">
    <property type="nucleotide sequence ID" value="NZ_JAMQOM010000022.1"/>
</dbReference>
<evidence type="ECO:0008006" key="3">
    <source>
        <dbReference type="Google" id="ProtNLM"/>
    </source>
</evidence>
<proteinExistence type="predicted"/>